<reference evidence="8 9" key="1">
    <citation type="journal article" date="2017" name="Mol. Biol. Evol.">
        <title>The 4-celled Tetrabaena socialis nuclear genome reveals the essential components for genetic control of cell number at the origin of multicellularity in the volvocine lineage.</title>
        <authorList>
            <person name="Featherston J."/>
            <person name="Arakaki Y."/>
            <person name="Hanschen E.R."/>
            <person name="Ferris P.J."/>
            <person name="Michod R.E."/>
            <person name="Olson B.J.S.C."/>
            <person name="Nozaki H."/>
            <person name="Durand P.M."/>
        </authorList>
    </citation>
    <scope>NUCLEOTIDE SEQUENCE [LARGE SCALE GENOMIC DNA]</scope>
    <source>
        <strain evidence="8 9">NIES-571</strain>
    </source>
</reference>
<dbReference type="GO" id="GO:0097621">
    <property type="term" value="F:monoamine oxidase activity"/>
    <property type="evidence" value="ECO:0007669"/>
    <property type="project" value="UniProtKB-EC"/>
</dbReference>
<sequence length="236" mass="25346">MSDKCWSVHDVCILGAGLSGLSCARKILRMRPRSSIVVLEARARVGGRTLSVPAGADSVDLGGQWVGPAQPKCLELIHELKLATVKQQWFDNGFNNFSSGSSVPLTDEEDRELKAIAAQLDGWAAESACHPHAAQWDALSVSQFFDGTVKSAVVRRELDLLVRTVTASEPHDLSFFYFLFFLGACGGVAGVGDGDGGAQSFRLPCGAQQLSLGMAEELQAQGVHPFSQRFRTGRLP</sequence>
<dbReference type="PANTHER" id="PTHR43563:SF1">
    <property type="entry name" value="AMINE OXIDASE [FLAVIN-CONTAINING] B"/>
    <property type="match status" value="1"/>
</dbReference>
<feature type="domain" description="Amine oxidase" evidence="7">
    <location>
        <begin position="18"/>
        <end position="93"/>
    </location>
</feature>
<dbReference type="PRINTS" id="PR00757">
    <property type="entry name" value="AMINEOXDASEF"/>
</dbReference>
<evidence type="ECO:0000256" key="3">
    <source>
        <dbReference type="ARBA" id="ARBA00012804"/>
    </source>
</evidence>
<dbReference type="OrthoDB" id="547090at2759"/>
<comment type="similarity">
    <text evidence="2">Belongs to the flavin monoamine oxidase family.</text>
</comment>
<feature type="binding site" evidence="6">
    <location>
        <position position="19"/>
    </location>
    <ligand>
        <name>FAD</name>
        <dbReference type="ChEBI" id="CHEBI:57692"/>
    </ligand>
</feature>
<dbReference type="EC" id="1.4.3.4" evidence="3"/>
<organism evidence="8 9">
    <name type="scientific">Tetrabaena socialis</name>
    <dbReference type="NCBI Taxonomy" id="47790"/>
    <lineage>
        <taxon>Eukaryota</taxon>
        <taxon>Viridiplantae</taxon>
        <taxon>Chlorophyta</taxon>
        <taxon>core chlorophytes</taxon>
        <taxon>Chlorophyceae</taxon>
        <taxon>CS clade</taxon>
        <taxon>Chlamydomonadales</taxon>
        <taxon>Tetrabaenaceae</taxon>
        <taxon>Tetrabaena</taxon>
    </lineage>
</organism>
<feature type="binding site" evidence="6">
    <location>
        <begin position="40"/>
        <end position="41"/>
    </location>
    <ligand>
        <name>FAD</name>
        <dbReference type="ChEBI" id="CHEBI:57692"/>
    </ligand>
</feature>
<keyword evidence="4" id="KW-0560">Oxidoreductase</keyword>
<dbReference type="AlphaFoldDB" id="A0A2J7ZHV2"/>
<comment type="cofactor">
    <cofactor evidence="1">
        <name>FAD</name>
        <dbReference type="ChEBI" id="CHEBI:57692"/>
    </cofactor>
</comment>
<evidence type="ECO:0000256" key="6">
    <source>
        <dbReference type="PIRSR" id="PIRSR601613-1"/>
    </source>
</evidence>
<evidence type="ECO:0000259" key="7">
    <source>
        <dbReference type="Pfam" id="PF01593"/>
    </source>
</evidence>
<gene>
    <name evidence="8" type="ORF">TSOC_014359</name>
</gene>
<protein>
    <recommendedName>
        <fullName evidence="3">monoamine oxidase</fullName>
        <ecNumber evidence="3">1.4.3.4</ecNumber>
    </recommendedName>
</protein>
<dbReference type="Pfam" id="PF01593">
    <property type="entry name" value="Amino_oxidase"/>
    <property type="match status" value="1"/>
</dbReference>
<comment type="catalytic activity">
    <reaction evidence="5">
        <text>a secondary aliphatic amine + O2 + H2O = a primary amine + an aldehyde + H2O2</text>
        <dbReference type="Rhea" id="RHEA:26414"/>
        <dbReference type="ChEBI" id="CHEBI:15377"/>
        <dbReference type="ChEBI" id="CHEBI:15379"/>
        <dbReference type="ChEBI" id="CHEBI:16240"/>
        <dbReference type="ChEBI" id="CHEBI:17478"/>
        <dbReference type="ChEBI" id="CHEBI:58855"/>
        <dbReference type="ChEBI" id="CHEBI:65296"/>
        <dbReference type="EC" id="1.4.3.4"/>
    </reaction>
</comment>
<evidence type="ECO:0000313" key="8">
    <source>
        <dbReference type="EMBL" id="PNG99852.1"/>
    </source>
</evidence>
<dbReference type="PANTHER" id="PTHR43563">
    <property type="entry name" value="AMINE OXIDASE"/>
    <property type="match status" value="1"/>
</dbReference>
<dbReference type="SUPFAM" id="SSF51905">
    <property type="entry name" value="FAD/NAD(P)-binding domain"/>
    <property type="match status" value="1"/>
</dbReference>
<evidence type="ECO:0000256" key="4">
    <source>
        <dbReference type="ARBA" id="ARBA00023002"/>
    </source>
</evidence>
<evidence type="ECO:0000256" key="1">
    <source>
        <dbReference type="ARBA" id="ARBA00001974"/>
    </source>
</evidence>
<proteinExistence type="inferred from homology"/>
<evidence type="ECO:0000256" key="2">
    <source>
        <dbReference type="ARBA" id="ARBA00005995"/>
    </source>
</evidence>
<evidence type="ECO:0000256" key="5">
    <source>
        <dbReference type="ARBA" id="ARBA00048448"/>
    </source>
</evidence>
<dbReference type="EMBL" id="PGGS01002039">
    <property type="protein sequence ID" value="PNG99852.1"/>
    <property type="molecule type" value="Genomic_DNA"/>
</dbReference>
<dbReference type="InterPro" id="IPR002937">
    <property type="entry name" value="Amino_oxidase"/>
</dbReference>
<dbReference type="InterPro" id="IPR050703">
    <property type="entry name" value="Flavin_MAO"/>
</dbReference>
<evidence type="ECO:0000313" key="9">
    <source>
        <dbReference type="Proteomes" id="UP000236333"/>
    </source>
</evidence>
<dbReference type="PROSITE" id="PS51257">
    <property type="entry name" value="PROKAR_LIPOPROTEIN"/>
    <property type="match status" value="1"/>
</dbReference>
<keyword evidence="9" id="KW-1185">Reference proteome</keyword>
<comment type="caution">
    <text evidence="8">The sequence shown here is derived from an EMBL/GenBank/DDBJ whole genome shotgun (WGS) entry which is preliminary data.</text>
</comment>
<accession>A0A2J7ZHV2</accession>
<name>A0A2J7ZHV2_9CHLO</name>
<dbReference type="InterPro" id="IPR001613">
    <property type="entry name" value="Flavin_amine_oxidase"/>
</dbReference>
<dbReference type="InterPro" id="IPR036188">
    <property type="entry name" value="FAD/NAD-bd_sf"/>
</dbReference>
<dbReference type="Proteomes" id="UP000236333">
    <property type="component" value="Unassembled WGS sequence"/>
</dbReference>
<dbReference type="Gene3D" id="3.50.50.60">
    <property type="entry name" value="FAD/NAD(P)-binding domain"/>
    <property type="match status" value="1"/>
</dbReference>